<dbReference type="SUPFAM" id="SSF52540">
    <property type="entry name" value="P-loop containing nucleoside triphosphate hydrolases"/>
    <property type="match status" value="1"/>
</dbReference>
<sequence length="250" mass="28623">MYSVLVIGSAGAGKTTFSLNLYDHLSAHNHSPTLINLDPSQQSGNTYHHDICTYITTQNIMEATDLGPNSSILNAFATMADNLENMEIEGYCVVDMPGQIEIFVHSESFLRTVEYFKEHSRCVIANVFDSINFKSVERFLGNGMSMCMCVGRVDLPFINLVSKCDLFLESDRDEDCTNDDLDRFDGDLCFDQSLLETKFHNDLYSFLEQNNVLNFTRIRYTEEGMTDIIYMLDSVLQYYDDLDYIEPREE</sequence>
<dbReference type="GO" id="GO:0005634">
    <property type="term" value="C:nucleus"/>
    <property type="evidence" value="ECO:0007669"/>
    <property type="project" value="UniProtKB-SubCell"/>
</dbReference>
<proteinExistence type="inferred from homology"/>
<keyword evidence="3 5" id="KW-0378">Hydrolase</keyword>
<dbReference type="HOGENOM" id="CLU_037460_3_0_1"/>
<keyword evidence="4 5" id="KW-0342">GTP-binding</keyword>
<dbReference type="EMBL" id="GL877432">
    <property type="protein sequence ID" value="ELA46808.1"/>
    <property type="molecule type" value="Genomic_DNA"/>
</dbReference>
<keyword evidence="2 5" id="KW-0547">Nucleotide-binding</keyword>
<reference evidence="7" key="1">
    <citation type="submission" date="2011-03" db="EMBL/GenBank/DDBJ databases">
        <title>The genome sequence of Vavraia culicis strain floridensis.</title>
        <authorList>
            <consortium name="The Broad Institute Genome Sequencing Platform"/>
            <person name="Cuomo C."/>
            <person name="Becnel J."/>
            <person name="Sanscrainte N."/>
            <person name="Young S.K."/>
            <person name="Zeng Q."/>
            <person name="Gargeya S."/>
            <person name="Fitzgerald M."/>
            <person name="Haas B."/>
            <person name="Abouelleil A."/>
            <person name="Alvarado L."/>
            <person name="Arachchi H.M."/>
            <person name="Berlin A."/>
            <person name="Chapman S.B."/>
            <person name="Gearin G."/>
            <person name="Goldberg J."/>
            <person name="Griggs A."/>
            <person name="Gujja S."/>
            <person name="Hansen M."/>
            <person name="Heiman D."/>
            <person name="Howarth C."/>
            <person name="Larimer J."/>
            <person name="Lui A."/>
            <person name="MacDonald P.J.P."/>
            <person name="McCowen C."/>
            <person name="Montmayeur A."/>
            <person name="Murphy C."/>
            <person name="Neiman D."/>
            <person name="Pearson M."/>
            <person name="Priest M."/>
            <person name="Roberts A."/>
            <person name="Saif S."/>
            <person name="Shea T."/>
            <person name="Sisk P."/>
            <person name="Stolte C."/>
            <person name="Sykes S."/>
            <person name="Wortman J."/>
            <person name="Nusbaum C."/>
            <person name="Birren B."/>
        </authorList>
    </citation>
    <scope>NUCLEOTIDE SEQUENCE [LARGE SCALE GENOMIC DNA]</scope>
    <source>
        <strain evidence="7">floridensis</strain>
    </source>
</reference>
<dbReference type="STRING" id="948595.L2GU35"/>
<dbReference type="EC" id="3.6.5.-" evidence="5"/>
<dbReference type="InParanoid" id="L2GU35"/>
<evidence type="ECO:0000313" key="6">
    <source>
        <dbReference type="EMBL" id="ELA46808.1"/>
    </source>
</evidence>
<dbReference type="Gene3D" id="3.40.50.300">
    <property type="entry name" value="P-loop containing nucleotide triphosphate hydrolases"/>
    <property type="match status" value="1"/>
</dbReference>
<dbReference type="PANTHER" id="PTHR21231:SF8">
    <property type="entry name" value="GPN-LOOP GTPASE 1"/>
    <property type="match status" value="1"/>
</dbReference>
<dbReference type="OMA" id="LYTHMTV"/>
<comment type="subcellular location">
    <subcellularLocation>
        <location evidence="5">Cytoplasm</location>
    </subcellularLocation>
    <subcellularLocation>
        <location evidence="5">Nucleus</location>
    </subcellularLocation>
</comment>
<comment type="subunit">
    <text evidence="5">Binds to RNA polymerase II.</text>
</comment>
<dbReference type="GeneID" id="19879582"/>
<dbReference type="AlphaFoldDB" id="L2GU35"/>
<dbReference type="Proteomes" id="UP000011081">
    <property type="component" value="Unassembled WGS sequence"/>
</dbReference>
<dbReference type="GO" id="GO:0005737">
    <property type="term" value="C:cytoplasm"/>
    <property type="evidence" value="ECO:0007669"/>
    <property type="project" value="UniProtKB-SubCell"/>
</dbReference>
<dbReference type="VEuPathDB" id="MicrosporidiaDB:VCUG_01708"/>
<dbReference type="RefSeq" id="XP_008074724.1">
    <property type="nucleotide sequence ID" value="XM_008076533.1"/>
</dbReference>
<gene>
    <name evidence="6" type="ORF">VCUG_01708</name>
</gene>
<name>L2GU35_VAVCU</name>
<keyword evidence="7" id="KW-1185">Reference proteome</keyword>
<dbReference type="Pfam" id="PF03029">
    <property type="entry name" value="ATP_bind_1"/>
    <property type="match status" value="1"/>
</dbReference>
<dbReference type="InterPro" id="IPR027417">
    <property type="entry name" value="P-loop_NTPase"/>
</dbReference>
<dbReference type="PANTHER" id="PTHR21231">
    <property type="entry name" value="XPA-BINDING PROTEIN 1-RELATED"/>
    <property type="match status" value="1"/>
</dbReference>
<protein>
    <recommendedName>
        <fullName evidence="5">GPN-loop GTPase</fullName>
        <ecNumber evidence="5">3.6.5.-</ecNumber>
    </recommendedName>
</protein>
<dbReference type="OrthoDB" id="5839at2759"/>
<evidence type="ECO:0000256" key="5">
    <source>
        <dbReference type="RuleBase" id="RU365059"/>
    </source>
</evidence>
<accession>L2GU35</accession>
<evidence type="ECO:0000256" key="4">
    <source>
        <dbReference type="ARBA" id="ARBA00023134"/>
    </source>
</evidence>
<organism evidence="6 7">
    <name type="scientific">Vavraia culicis (isolate floridensis)</name>
    <name type="common">Microsporidian parasite</name>
    <dbReference type="NCBI Taxonomy" id="948595"/>
    <lineage>
        <taxon>Eukaryota</taxon>
        <taxon>Fungi</taxon>
        <taxon>Fungi incertae sedis</taxon>
        <taxon>Microsporidia</taxon>
        <taxon>Pleistophoridae</taxon>
        <taxon>Vavraia</taxon>
    </lineage>
</organism>
<dbReference type="FunCoup" id="L2GU35">
    <property type="interactions" value="319"/>
</dbReference>
<dbReference type="GO" id="GO:0005525">
    <property type="term" value="F:GTP binding"/>
    <property type="evidence" value="ECO:0007669"/>
    <property type="project" value="UniProtKB-KW"/>
</dbReference>
<evidence type="ECO:0000256" key="3">
    <source>
        <dbReference type="ARBA" id="ARBA00022801"/>
    </source>
</evidence>
<dbReference type="InterPro" id="IPR004130">
    <property type="entry name" value="Gpn"/>
</dbReference>
<evidence type="ECO:0000256" key="1">
    <source>
        <dbReference type="ARBA" id="ARBA00005290"/>
    </source>
</evidence>
<comment type="function">
    <text evidence="5">Small GTPase required for proper nuclear import of RNA polymerase II (RNAPII). May act at an RNAP assembly step prior to nuclear import.</text>
</comment>
<keyword evidence="5" id="KW-0963">Cytoplasm</keyword>
<evidence type="ECO:0000313" key="7">
    <source>
        <dbReference type="Proteomes" id="UP000011081"/>
    </source>
</evidence>
<dbReference type="GO" id="GO:0003924">
    <property type="term" value="F:GTPase activity"/>
    <property type="evidence" value="ECO:0007669"/>
    <property type="project" value="TreeGrafter"/>
</dbReference>
<comment type="similarity">
    <text evidence="1 5">Belongs to the GPN-loop GTPase family.</text>
</comment>
<evidence type="ECO:0000256" key="2">
    <source>
        <dbReference type="ARBA" id="ARBA00022741"/>
    </source>
</evidence>